<proteinExistence type="predicted"/>
<evidence type="ECO:0000313" key="6">
    <source>
        <dbReference type="EMBL" id="MBU2788701.1"/>
    </source>
</evidence>
<dbReference type="NCBIfam" id="NF033517">
    <property type="entry name" value="transpos_IS66"/>
    <property type="match status" value="1"/>
</dbReference>
<dbReference type="InterPro" id="IPR039552">
    <property type="entry name" value="IS66_C"/>
</dbReference>
<feature type="domain" description="Transposase IS66 zinc-finger binding" evidence="3">
    <location>
        <begin position="157"/>
        <end position="200"/>
    </location>
</feature>
<dbReference type="Pfam" id="PF13007">
    <property type="entry name" value="LZ_Tnp_IS66"/>
    <property type="match status" value="1"/>
</dbReference>
<dbReference type="InterPro" id="IPR052344">
    <property type="entry name" value="Transposase-related"/>
</dbReference>
<evidence type="ECO:0000259" key="3">
    <source>
        <dbReference type="Pfam" id="PF13005"/>
    </source>
</evidence>
<evidence type="ECO:0000259" key="2">
    <source>
        <dbReference type="Pfam" id="PF03050"/>
    </source>
</evidence>
<protein>
    <submittedName>
        <fullName evidence="6">IS66 family transposase</fullName>
    </submittedName>
</protein>
<comment type="caution">
    <text evidence="6">The sequence shown here is derived from an EMBL/GenBank/DDBJ whole genome shotgun (WGS) entry which is preliminary data.</text>
</comment>
<dbReference type="InterPro" id="IPR024474">
    <property type="entry name" value="Znf_dom_IS66"/>
</dbReference>
<name>A0AAE2YR20_9PROT</name>
<dbReference type="InterPro" id="IPR024463">
    <property type="entry name" value="Transposase_TnpC_homeodom"/>
</dbReference>
<feature type="region of interest" description="Disordered" evidence="1">
    <location>
        <begin position="117"/>
        <end position="140"/>
    </location>
</feature>
<dbReference type="InterPro" id="IPR004291">
    <property type="entry name" value="Transposase_IS66_central"/>
</dbReference>
<dbReference type="Proteomes" id="UP001197378">
    <property type="component" value="Unassembled WGS sequence"/>
</dbReference>
<feature type="domain" description="Transposase IS66 C-terminal" evidence="5">
    <location>
        <begin position="503"/>
        <end position="540"/>
    </location>
</feature>
<evidence type="ECO:0000259" key="4">
    <source>
        <dbReference type="Pfam" id="PF13007"/>
    </source>
</evidence>
<dbReference type="RefSeq" id="WP_215885742.1">
    <property type="nucleotide sequence ID" value="NZ_JAAXYO010000155.1"/>
</dbReference>
<dbReference type="Pfam" id="PF13817">
    <property type="entry name" value="DDE_Tnp_IS66_C"/>
    <property type="match status" value="1"/>
</dbReference>
<evidence type="ECO:0000259" key="5">
    <source>
        <dbReference type="Pfam" id="PF13817"/>
    </source>
</evidence>
<organism evidence="6 7">
    <name type="scientific">Igneacidithiobacillus copahuensis</name>
    <dbReference type="NCBI Taxonomy" id="2724909"/>
    <lineage>
        <taxon>Bacteria</taxon>
        <taxon>Pseudomonadati</taxon>
        <taxon>Pseudomonadota</taxon>
        <taxon>Acidithiobacillia</taxon>
        <taxon>Acidithiobacillales</taxon>
        <taxon>Acidithiobacillaceae</taxon>
        <taxon>Igneacidithiobacillus</taxon>
    </lineage>
</organism>
<evidence type="ECO:0000256" key="1">
    <source>
        <dbReference type="SAM" id="MobiDB-lite"/>
    </source>
</evidence>
<dbReference type="EMBL" id="JAAXYO010000155">
    <property type="protein sequence ID" value="MBU2788701.1"/>
    <property type="molecule type" value="Genomic_DNA"/>
</dbReference>
<dbReference type="Pfam" id="PF03050">
    <property type="entry name" value="DDE_Tnp_IS66"/>
    <property type="match status" value="1"/>
</dbReference>
<gene>
    <name evidence="6" type="ORF">HFQ13_10915</name>
</gene>
<dbReference type="Pfam" id="PF13005">
    <property type="entry name" value="zf-IS66"/>
    <property type="match status" value="1"/>
</dbReference>
<keyword evidence="7" id="KW-1185">Reference proteome</keyword>
<sequence>MKSKTPADLPRHPDALRKMVLQLLQEREEKDRESAWQMAQYHQQIAEQHQVIALKEQHISVRDETIARLELTIAKLQRWRFGRRSEKLSADQLRLWEEALETEIAAVETELDAVLADSAAATSPESTPKAKPRRHPGRMKLPDTLPRVEVQHAPSRCTCGQCGALLESIGEEVSEKIDYVPGHFQVIRHVRPKLTCRSCGTLESPPLPAQVIDKGLPTARMVAQVLTAKYLDHLPLYRQEAQYQRAGVPLSRSTLSSWLGQGEYWLSLLAGACKEALLAGKILHADETPLPVLHPGSGKTQKAYLWVYRSQADASHPIVVFDYAPDRKGIHPQRFLGDWQGILQTDDYSGYDALYRKGGIIEAGCWAHVRRNFYDLDQSAPSPVAQNALLRIRKLYEIEAEIQDDPPERKAQIRRQRAGPLLESFHTWLTEVQMQVAPKSAIAKAINYALKRWPALTLYLDTGHLSIDNNAVERALRGVAIGRKNYLFAGNDAGGERAAAFYTLIETCKLNGVEPFAYLSDVLDKLPTWPAKKLQELLPWNWTSPTVA</sequence>
<reference evidence="6" key="1">
    <citation type="journal article" date="2021" name="ISME J.">
        <title>Genomic evolution of the class Acidithiobacillia: deep-branching Proteobacteria living in extreme acidic conditions.</title>
        <authorList>
            <person name="Moya-Beltran A."/>
            <person name="Beard S."/>
            <person name="Rojas-Villalobos C."/>
            <person name="Issotta F."/>
            <person name="Gallardo Y."/>
            <person name="Ulloa R."/>
            <person name="Giaveno A."/>
            <person name="Degli Esposti M."/>
            <person name="Johnson D.B."/>
            <person name="Quatrini R."/>
        </authorList>
    </citation>
    <scope>NUCLEOTIDE SEQUENCE</scope>
    <source>
        <strain evidence="6">VAN18-1</strain>
    </source>
</reference>
<evidence type="ECO:0000313" key="7">
    <source>
        <dbReference type="Proteomes" id="UP001197378"/>
    </source>
</evidence>
<dbReference type="PANTHER" id="PTHR33678:SF1">
    <property type="entry name" value="BLL1576 PROTEIN"/>
    <property type="match status" value="1"/>
</dbReference>
<dbReference type="AlphaFoldDB" id="A0AAE2YR20"/>
<dbReference type="PANTHER" id="PTHR33678">
    <property type="entry name" value="BLL1576 PROTEIN"/>
    <property type="match status" value="1"/>
</dbReference>
<accession>A0AAE2YR20</accession>
<feature type="domain" description="Transposase IS66 central" evidence="2">
    <location>
        <begin position="214"/>
        <end position="496"/>
    </location>
</feature>
<feature type="domain" description="Transposase TnpC homeodomain" evidence="4">
    <location>
        <begin position="68"/>
        <end position="150"/>
    </location>
</feature>